<name>A0ABW6UUB4_9ACTN</name>
<proteinExistence type="predicted"/>
<comment type="caution">
    <text evidence="1">The sequence shown here is derived from an EMBL/GenBank/DDBJ whole genome shotgun (WGS) entry which is preliminary data.</text>
</comment>
<dbReference type="RefSeq" id="WP_387892511.1">
    <property type="nucleotide sequence ID" value="NZ_JBIAWJ010000031.1"/>
</dbReference>
<evidence type="ECO:0000313" key="2">
    <source>
        <dbReference type="Proteomes" id="UP001602058"/>
    </source>
</evidence>
<accession>A0ABW6UUB4</accession>
<dbReference type="Gene3D" id="3.40.1620.10">
    <property type="entry name" value="YefM-like domain"/>
    <property type="match status" value="1"/>
</dbReference>
<dbReference type="Proteomes" id="UP001602058">
    <property type="component" value="Unassembled WGS sequence"/>
</dbReference>
<sequence>MEKSLGIEAARARLGDIADHARTTGQVTALTRHGRTVAVIGPAHAVQPAGSIKVTLWLGDDTQVCVLPGLPRIGETFLVEMTNGDEDHWLVTNIQWDLRPDEEPSVNVLCDPADDYSAWLDANRPTANEK</sequence>
<gene>
    <name evidence="1" type="ORF">ACFY1D_37300</name>
</gene>
<protein>
    <submittedName>
        <fullName evidence="1">Uncharacterized protein</fullName>
    </submittedName>
</protein>
<reference evidence="1 2" key="1">
    <citation type="submission" date="2024-10" db="EMBL/GenBank/DDBJ databases">
        <title>The Natural Products Discovery Center: Release of the First 8490 Sequenced Strains for Exploring Actinobacteria Biosynthetic Diversity.</title>
        <authorList>
            <person name="Kalkreuter E."/>
            <person name="Kautsar S.A."/>
            <person name="Yang D."/>
            <person name="Bader C.D."/>
            <person name="Teijaro C.N."/>
            <person name="Fluegel L."/>
            <person name="Davis C.M."/>
            <person name="Simpson J.R."/>
            <person name="Lauterbach L."/>
            <person name="Steele A.D."/>
            <person name="Gui C."/>
            <person name="Meng S."/>
            <person name="Li G."/>
            <person name="Viehrig K."/>
            <person name="Ye F."/>
            <person name="Su P."/>
            <person name="Kiefer A.F."/>
            <person name="Nichols A."/>
            <person name="Cepeda A.J."/>
            <person name="Yan W."/>
            <person name="Fan B."/>
            <person name="Jiang Y."/>
            <person name="Adhikari A."/>
            <person name="Zheng C.-J."/>
            <person name="Schuster L."/>
            <person name="Cowan T.M."/>
            <person name="Smanski M.J."/>
            <person name="Chevrette M.G."/>
            <person name="De Carvalho L.P.S."/>
            <person name="Shen B."/>
        </authorList>
    </citation>
    <scope>NUCLEOTIDE SEQUENCE [LARGE SCALE GENOMIC DNA]</scope>
    <source>
        <strain evidence="1 2">NPDC001390</strain>
    </source>
</reference>
<dbReference type="EMBL" id="JBIAWJ010000031">
    <property type="protein sequence ID" value="MFF4527031.1"/>
    <property type="molecule type" value="Genomic_DNA"/>
</dbReference>
<keyword evidence="2" id="KW-1185">Reference proteome</keyword>
<evidence type="ECO:0000313" key="1">
    <source>
        <dbReference type="EMBL" id="MFF4527031.1"/>
    </source>
</evidence>
<organism evidence="1 2">
    <name type="scientific">Streptomyces bluensis</name>
    <dbReference type="NCBI Taxonomy" id="33897"/>
    <lineage>
        <taxon>Bacteria</taxon>
        <taxon>Bacillati</taxon>
        <taxon>Actinomycetota</taxon>
        <taxon>Actinomycetes</taxon>
        <taxon>Kitasatosporales</taxon>
        <taxon>Streptomycetaceae</taxon>
        <taxon>Streptomyces</taxon>
    </lineage>
</organism>